<sequence>MTFPTELAFLTISRAAFTNLVEVMMFANCEFNQSMKK</sequence>
<organism evidence="1 2">
    <name type="scientific">Pseudoalteromonas piscicida</name>
    <dbReference type="NCBI Taxonomy" id="43662"/>
    <lineage>
        <taxon>Bacteria</taxon>
        <taxon>Pseudomonadati</taxon>
        <taxon>Pseudomonadota</taxon>
        <taxon>Gammaproteobacteria</taxon>
        <taxon>Alteromonadales</taxon>
        <taxon>Pseudoalteromonadaceae</taxon>
        <taxon>Pseudoalteromonas</taxon>
    </lineage>
</organism>
<proteinExistence type="predicted"/>
<protein>
    <submittedName>
        <fullName evidence="1">Uncharacterized protein</fullName>
    </submittedName>
</protein>
<evidence type="ECO:0000313" key="2">
    <source>
        <dbReference type="Proteomes" id="UP000016521"/>
    </source>
</evidence>
<keyword evidence="2" id="KW-1185">Reference proteome</keyword>
<accession>A0ABN5C9A8</accession>
<evidence type="ECO:0000313" key="1">
    <source>
        <dbReference type="EMBL" id="ATD06183.1"/>
    </source>
</evidence>
<gene>
    <name evidence="1" type="ORF">PPIS_a0992</name>
</gene>
<reference evidence="1 2" key="1">
    <citation type="submission" date="2015-06" db="EMBL/GenBank/DDBJ databases">
        <authorList>
            <person name="Xie B.-B."/>
            <person name="Rong J.-C."/>
            <person name="Qin Q.-L."/>
            <person name="Zhang Y.-Z."/>
        </authorList>
    </citation>
    <scope>NUCLEOTIDE SEQUENCE [LARGE SCALE GENOMIC DNA]</scope>
    <source>
        <strain evidence="1 2">JCM 20779</strain>
    </source>
</reference>
<dbReference type="Proteomes" id="UP000016521">
    <property type="component" value="Chromosome I"/>
</dbReference>
<name>A0ABN5C9A8_PSEO7</name>
<dbReference type="EMBL" id="CP011924">
    <property type="protein sequence ID" value="ATD06183.1"/>
    <property type="molecule type" value="Genomic_DNA"/>
</dbReference>